<evidence type="ECO:0000313" key="1">
    <source>
        <dbReference type="EMBL" id="AQZ54068.1"/>
    </source>
</evidence>
<dbReference type="KEGG" id="mmed:Mame_04776"/>
<dbReference type="eggNOG" id="COG3468">
    <property type="taxonomic scope" value="Bacteria"/>
</dbReference>
<protein>
    <submittedName>
        <fullName evidence="1">Uncharacterized protein</fullName>
    </submittedName>
</protein>
<reference evidence="1 2" key="1">
    <citation type="submission" date="2017-03" db="EMBL/GenBank/DDBJ databases">
        <title>Foreign affairs: Plasmid Transfer between Roseobacters and Rhizobia.</title>
        <authorList>
            <person name="Bartling P."/>
            <person name="Bunk B."/>
            <person name="Overmann J."/>
            <person name="Brinkmann H."/>
            <person name="Petersen J."/>
        </authorList>
    </citation>
    <scope>NUCLEOTIDE SEQUENCE [LARGE SCALE GENOMIC DNA]</scope>
    <source>
        <strain evidence="1 2">MACL11</strain>
        <plasmid evidence="2">Plasmid pmm593</plasmid>
    </source>
</reference>
<dbReference type="EMBL" id="CP020331">
    <property type="protein sequence ID" value="AQZ54068.1"/>
    <property type="molecule type" value="Genomic_DNA"/>
</dbReference>
<sequence>MNSRAGRFTQLVTGWLLTSTVIILPGTTGAARADDECGQATGAIVTCDAGTYSDGVHYQSDTSLALYFINPDTVIDGDVSLAVTGAGQDAGVEMPGIKALSGDISVSSFAGDASAKLNEILTPTDSVRQINVSSTQASASISLNPTALLSVNLSHYNLNARSDSSAGGSAKIEIDNSDGTNTFSLVAKGNNAITSETTGNGDAIIVFDNGTAPMPYGRILVDEFDDTAILASATGSGNAIISVQDLFLLSGGVDPDQNYLLAQTGENNLLGDATINVNGNTFFDGPGNLKADSAHGDASIVLSANPGLFIQINAPLSLVALAPEGTASVGQTGGLGPVQLNSFYQTDAVILAKGKQAAVTLADLELDATTATGSVTTELIGVKAESATPGLSTVGLAGEISVGNLNYENVKAVQYNGTGAISAARIKAMGTTASGIWVDVDTKAADPNVTFSENTSLVVDGRYPSGIVLAMVPDSAAALDLENGSILVSTKKYPSDTPLTPAAIVTMKNSDAAGGDYAVKIDVGAQMAIGEIKHYLEEQSILYSVLNKVDAAGARITLSNTGQVFGHAMMGGGASDFTFSGGSFTGNIYGDYDEINGQSSDTQNQGSDDFTWTDGVLTGDFYGQGGNDTATLVNIGDALFGKQYIKFDGGDDIDTFVQSDGSLSVSDIIAGPADVLVVMNFEIGSISSGGRTTLSGAGFALNGYAHQPDEAFFNDRYGDLIVREGSAIVISPDDAGAFELAANVHIDDADSSLAVSGASHVNLAGNLHNRGLLSLANGKTGETLTIGSSETAAACDCEGSRIALDINLSAGEADTVIFAGEVTGKVALELADIGGIASGAGLTLVRAADGVRLAPEAFSLADGRQPVSEDRVFELRHVVDDNGERIDLVVAGSRP</sequence>
<keyword evidence="1" id="KW-0614">Plasmid</keyword>
<accession>A0A1U9Z8Q2</accession>
<gene>
    <name evidence="1" type="ORF">Mame_04776</name>
</gene>
<evidence type="ECO:0000313" key="2">
    <source>
        <dbReference type="Proteomes" id="UP000191135"/>
    </source>
</evidence>
<geneLocation type="plasmid" evidence="2">
    <name>pmm593</name>
</geneLocation>
<name>A0A1U9Z8Q2_9HYPH</name>
<dbReference type="AlphaFoldDB" id="A0A1U9Z8Q2"/>
<keyword evidence="2" id="KW-1185">Reference proteome</keyword>
<dbReference type="RefSeq" id="WP_018064085.1">
    <property type="nucleotide sequence ID" value="NZ_AQWH01000005.1"/>
</dbReference>
<dbReference type="Proteomes" id="UP000191135">
    <property type="component" value="Plasmid pMM593"/>
</dbReference>
<dbReference type="Gene3D" id="2.160.20.20">
    <property type="match status" value="1"/>
</dbReference>
<dbReference type="InterPro" id="IPR012332">
    <property type="entry name" value="Autotransporter_pectin_lyase_C"/>
</dbReference>
<proteinExistence type="predicted"/>
<organism evidence="1 2">
    <name type="scientific">Martelella mediterranea DSM 17316</name>
    <dbReference type="NCBI Taxonomy" id="1122214"/>
    <lineage>
        <taxon>Bacteria</taxon>
        <taxon>Pseudomonadati</taxon>
        <taxon>Pseudomonadota</taxon>
        <taxon>Alphaproteobacteria</taxon>
        <taxon>Hyphomicrobiales</taxon>
        <taxon>Aurantimonadaceae</taxon>
        <taxon>Martelella</taxon>
    </lineage>
</organism>